<evidence type="ECO:0000313" key="2">
    <source>
        <dbReference type="EMBL" id="MCS3920722.1"/>
    </source>
</evidence>
<feature type="domain" description="BioF2-like acetyltransferase" evidence="1">
    <location>
        <begin position="188"/>
        <end position="333"/>
    </location>
</feature>
<dbReference type="InterPro" id="IPR016181">
    <property type="entry name" value="Acyl_CoA_acyltransferase"/>
</dbReference>
<keyword evidence="3" id="KW-1185">Reference proteome</keyword>
<evidence type="ECO:0000313" key="3">
    <source>
        <dbReference type="Proteomes" id="UP001204798"/>
    </source>
</evidence>
<dbReference type="Gene3D" id="3.40.630.30">
    <property type="match status" value="1"/>
</dbReference>
<proteinExistence type="predicted"/>
<dbReference type="InterPro" id="IPR038740">
    <property type="entry name" value="BioF2-like_GNAT_dom"/>
</dbReference>
<protein>
    <submittedName>
        <fullName evidence="2">CelD/BcsL family acetyltransferase involved in cellulose biosynthesis</fullName>
    </submittedName>
</protein>
<dbReference type="EMBL" id="JANUCP010000006">
    <property type="protein sequence ID" value="MCS3920722.1"/>
    <property type="molecule type" value="Genomic_DNA"/>
</dbReference>
<dbReference type="SUPFAM" id="SSF55729">
    <property type="entry name" value="Acyl-CoA N-acyltransferases (Nat)"/>
    <property type="match status" value="1"/>
</dbReference>
<evidence type="ECO:0000259" key="1">
    <source>
        <dbReference type="Pfam" id="PF13480"/>
    </source>
</evidence>
<gene>
    <name evidence="2" type="ORF">M2350_003157</name>
</gene>
<dbReference type="Pfam" id="PF13480">
    <property type="entry name" value="Acetyltransf_6"/>
    <property type="match status" value="1"/>
</dbReference>
<accession>A0ABT2ERX8</accession>
<dbReference type="RefSeq" id="WP_259100809.1">
    <property type="nucleotide sequence ID" value="NZ_CP130454.1"/>
</dbReference>
<sequence>MGGKVVLITNLQQWAKWRDAWDDLLSNSTAFEARIFLSYEWLTTWWRFFGCGAQSAGWDLGRKLLVVAVANGERLLAAAPLFVSPSPILPFVRIVRFIGNGNADYGDFLVRKGCEEVAQRIWLWLFAHTSLWHSIALHELPEGSEAISSLQRVNLPDGFRATILVGEVCHRVPLNSENGSWRERASKSLREQLKRRERQIWRNFKVQFRTATNCREVETMLPQLFALHRLRWGQLGQTGVFIFPKVRKFHQEFAQQALNRHWLRLHWLALDNVTAAVYYAFKVGNYSGFYTCGFNPSFGRYSVGKVLLAKVIDEAEREGAKVFDFMRGDETYKAGFGTVTQRNFHLFVWRNGEPLSIAAASLHRFTTWLSLSLKRTAQR</sequence>
<reference evidence="2 3" key="1">
    <citation type="submission" date="2022-08" db="EMBL/GenBank/DDBJ databases">
        <title>Bacterial and archaeal communities from various locations to study Microbial Dark Matter (Phase II).</title>
        <authorList>
            <person name="Stepanauskas R."/>
        </authorList>
    </citation>
    <scope>NUCLEOTIDE SEQUENCE [LARGE SCALE GENOMIC DNA]</scope>
    <source>
        <strain evidence="2 3">PD1</strain>
    </source>
</reference>
<organism evidence="2 3">
    <name type="scientific">Candidatus Fervidibacter sacchari</name>
    <dbReference type="NCBI Taxonomy" id="1448929"/>
    <lineage>
        <taxon>Bacteria</taxon>
        <taxon>Candidatus Fervidibacterota</taxon>
        <taxon>Candidatus Fervidibacter</taxon>
    </lineage>
</organism>
<dbReference type="Proteomes" id="UP001204798">
    <property type="component" value="Unassembled WGS sequence"/>
</dbReference>
<comment type="caution">
    <text evidence="2">The sequence shown here is derived from an EMBL/GenBank/DDBJ whole genome shotgun (WGS) entry which is preliminary data.</text>
</comment>
<name>A0ABT2ERX8_9BACT</name>